<comment type="caution">
    <text evidence="2">The sequence shown here is derived from an EMBL/GenBank/DDBJ whole genome shotgun (WGS) entry which is preliminary data.</text>
</comment>
<evidence type="ECO:0000313" key="2">
    <source>
        <dbReference type="EMBL" id="MER6978530.1"/>
    </source>
</evidence>
<organism evidence="2 3">
    <name type="scientific">Streptomyces carpinensis</name>
    <dbReference type="NCBI Taxonomy" id="66369"/>
    <lineage>
        <taxon>Bacteria</taxon>
        <taxon>Bacillati</taxon>
        <taxon>Actinomycetota</taxon>
        <taxon>Actinomycetes</taxon>
        <taxon>Kitasatosporales</taxon>
        <taxon>Streptomycetaceae</taxon>
        <taxon>Streptomyces</taxon>
    </lineage>
</organism>
<proteinExistence type="predicted"/>
<name>A0ABV1W2Z6_9ACTN</name>
<protein>
    <submittedName>
        <fullName evidence="2">Uncharacterized protein</fullName>
    </submittedName>
</protein>
<keyword evidence="1" id="KW-1133">Transmembrane helix</keyword>
<reference evidence="2 3" key="1">
    <citation type="submission" date="2024-06" db="EMBL/GenBank/DDBJ databases">
        <title>The Natural Products Discovery Center: Release of the First 8490 Sequenced Strains for Exploring Actinobacteria Biosynthetic Diversity.</title>
        <authorList>
            <person name="Kalkreuter E."/>
            <person name="Kautsar S.A."/>
            <person name="Yang D."/>
            <person name="Bader C.D."/>
            <person name="Teijaro C.N."/>
            <person name="Fluegel L."/>
            <person name="Davis C.M."/>
            <person name="Simpson J.R."/>
            <person name="Lauterbach L."/>
            <person name="Steele A.D."/>
            <person name="Gui C."/>
            <person name="Meng S."/>
            <person name="Li G."/>
            <person name="Viehrig K."/>
            <person name="Ye F."/>
            <person name="Su P."/>
            <person name="Kiefer A.F."/>
            <person name="Nichols A."/>
            <person name="Cepeda A.J."/>
            <person name="Yan W."/>
            <person name="Fan B."/>
            <person name="Jiang Y."/>
            <person name="Adhikari A."/>
            <person name="Zheng C.-J."/>
            <person name="Schuster L."/>
            <person name="Cowan T.M."/>
            <person name="Smanski M.J."/>
            <person name="Chevrette M.G."/>
            <person name="De Carvalho L.P.S."/>
            <person name="Shen B."/>
        </authorList>
    </citation>
    <scope>NUCLEOTIDE SEQUENCE [LARGE SCALE GENOMIC DNA]</scope>
    <source>
        <strain evidence="2 3">NPDC000634</strain>
    </source>
</reference>
<keyword evidence="1" id="KW-0472">Membrane</keyword>
<accession>A0ABV1W2Z6</accession>
<sequence>MGGRGDPPALGTCLWRIRRRVTVAAVGLMVGVEFAGAAFNKAILGRLPDNGGLAARSDAARPLGKATAVVIHRLGRTRRGLGGRGVG</sequence>
<dbReference type="RefSeq" id="WP_244217401.1">
    <property type="nucleotide sequence ID" value="NZ_MUBM01000241.1"/>
</dbReference>
<keyword evidence="1" id="KW-0812">Transmembrane</keyword>
<gene>
    <name evidence="2" type="ORF">ABT317_16315</name>
</gene>
<evidence type="ECO:0000313" key="3">
    <source>
        <dbReference type="Proteomes" id="UP001458415"/>
    </source>
</evidence>
<dbReference type="EMBL" id="JBEPCU010000245">
    <property type="protein sequence ID" value="MER6978530.1"/>
    <property type="molecule type" value="Genomic_DNA"/>
</dbReference>
<feature type="transmembrane region" description="Helical" evidence="1">
    <location>
        <begin position="21"/>
        <end position="39"/>
    </location>
</feature>
<evidence type="ECO:0000256" key="1">
    <source>
        <dbReference type="SAM" id="Phobius"/>
    </source>
</evidence>
<dbReference type="Proteomes" id="UP001458415">
    <property type="component" value="Unassembled WGS sequence"/>
</dbReference>
<keyword evidence="3" id="KW-1185">Reference proteome</keyword>